<accession>A0A914DGQ6</accession>
<sequence>MHGLKSFLSSWDTHLKFANLLANK</sequence>
<dbReference type="Proteomes" id="UP000887540">
    <property type="component" value="Unplaced"/>
</dbReference>
<protein>
    <submittedName>
        <fullName evidence="2">Uncharacterized protein</fullName>
    </submittedName>
</protein>
<keyword evidence="1" id="KW-1185">Reference proteome</keyword>
<dbReference type="AlphaFoldDB" id="A0A914DGQ6"/>
<evidence type="ECO:0000313" key="2">
    <source>
        <dbReference type="WBParaSite" id="ACRNAN_scaffold24280.g15485.t1"/>
    </source>
</evidence>
<evidence type="ECO:0000313" key="1">
    <source>
        <dbReference type="Proteomes" id="UP000887540"/>
    </source>
</evidence>
<proteinExistence type="predicted"/>
<dbReference type="WBParaSite" id="ACRNAN_scaffold24280.g15485.t1">
    <property type="protein sequence ID" value="ACRNAN_scaffold24280.g15485.t1"/>
    <property type="gene ID" value="ACRNAN_scaffold24280.g15485"/>
</dbReference>
<organism evidence="1 2">
    <name type="scientific">Acrobeloides nanus</name>
    <dbReference type="NCBI Taxonomy" id="290746"/>
    <lineage>
        <taxon>Eukaryota</taxon>
        <taxon>Metazoa</taxon>
        <taxon>Ecdysozoa</taxon>
        <taxon>Nematoda</taxon>
        <taxon>Chromadorea</taxon>
        <taxon>Rhabditida</taxon>
        <taxon>Tylenchina</taxon>
        <taxon>Cephalobomorpha</taxon>
        <taxon>Cephaloboidea</taxon>
        <taxon>Cephalobidae</taxon>
        <taxon>Acrobeloides</taxon>
    </lineage>
</organism>
<reference evidence="2" key="1">
    <citation type="submission" date="2022-11" db="UniProtKB">
        <authorList>
            <consortium name="WormBaseParasite"/>
        </authorList>
    </citation>
    <scope>IDENTIFICATION</scope>
</reference>
<name>A0A914DGQ6_9BILA</name>